<dbReference type="AlphaFoldDB" id="A0A5A5U0W5"/>
<protein>
    <submittedName>
        <fullName evidence="1">Uncharacterized protein</fullName>
    </submittedName>
</protein>
<evidence type="ECO:0000313" key="1">
    <source>
        <dbReference type="EMBL" id="GDZ83622.1"/>
    </source>
</evidence>
<organism evidence="1 2">
    <name type="scientific">Leuconostoc citreum</name>
    <dbReference type="NCBI Taxonomy" id="33964"/>
    <lineage>
        <taxon>Bacteria</taxon>
        <taxon>Bacillati</taxon>
        <taxon>Bacillota</taxon>
        <taxon>Bacilli</taxon>
        <taxon>Lactobacillales</taxon>
        <taxon>Lactobacillaceae</taxon>
        <taxon>Leuconostoc</taxon>
    </lineage>
</organism>
<name>A0A5A5U0W5_LEUCI</name>
<accession>A0A5A5U0W5</accession>
<sequence>MTTIDDIILEIQKRFTKKPNTIYEVKLVDQVYSGKINVYFQYYKIGYATTAQQIARLDGEIYRAQLPEIAKKIRKVTGITVIK</sequence>
<comment type="caution">
    <text evidence="1">The sequence shown here is derived from an EMBL/GenBank/DDBJ whole genome shotgun (WGS) entry which is preliminary data.</text>
</comment>
<dbReference type="EMBL" id="BJJW01000006">
    <property type="protein sequence ID" value="GDZ83622.1"/>
    <property type="molecule type" value="Genomic_DNA"/>
</dbReference>
<evidence type="ECO:0000313" key="2">
    <source>
        <dbReference type="Proteomes" id="UP000323274"/>
    </source>
</evidence>
<gene>
    <name evidence="1" type="ORF">LCIT_08640</name>
</gene>
<dbReference type="RefSeq" id="WP_004902860.1">
    <property type="nucleotide sequence ID" value="NZ_BJJW01000006.1"/>
</dbReference>
<dbReference type="Proteomes" id="UP000323274">
    <property type="component" value="Unassembled WGS sequence"/>
</dbReference>
<proteinExistence type="predicted"/>
<reference evidence="1 2" key="1">
    <citation type="submission" date="2019-04" db="EMBL/GenBank/DDBJ databases">
        <title>A pseudo-fructophilic Leuconostoc citreum strain F192-5 isolated from peel of satsuma mandarin: the first report for isolation and characterization of strain-dependent fructophilic-like characteristics.</title>
        <authorList>
            <person name="Maeno S."/>
            <person name="Tanizawa Y."/>
            <person name="Kajikawa A."/>
            <person name="Kanesaki Y."/>
            <person name="Kubota E."/>
            <person name="Arita M."/>
            <person name="Leon D."/>
            <person name="Endo A."/>
        </authorList>
    </citation>
    <scope>NUCLEOTIDE SEQUENCE [LARGE SCALE GENOMIC DNA]</scope>
    <source>
        <strain evidence="1 2">F192-5</strain>
    </source>
</reference>